<evidence type="ECO:0000313" key="3">
    <source>
        <dbReference type="Proteomes" id="UP000676456"/>
    </source>
</evidence>
<feature type="transmembrane region" description="Helical" evidence="1">
    <location>
        <begin position="32"/>
        <end position="54"/>
    </location>
</feature>
<protein>
    <submittedName>
        <fullName evidence="2">Uncharacterized protein</fullName>
    </submittedName>
</protein>
<sequence>MSNHSMWWILNSIFVVVFDTVFFLLVNTVTDIQWVSLAFLHISYFIVVFFGTYLKNKMTNIVLGYPIIYLSILYFLLTFILSLAIVTFEFTSIKITFILHFIILGVYLFLLFSNLMMNKHTAQQTAVERKSIGFIKENIAGLEQLKAAPIAASKKNRIEEIIELLRYGQVVSHNDTFDLEYSIRQHINDLISVTSDEELSHKLQKLEELIQRREIIIKSAVTN</sequence>
<keyword evidence="1" id="KW-1133">Transmembrane helix</keyword>
<dbReference type="EMBL" id="JAGYPN010000002">
    <property type="protein sequence ID" value="MBS4223176.1"/>
    <property type="molecule type" value="Genomic_DNA"/>
</dbReference>
<keyword evidence="1" id="KW-0812">Transmembrane</keyword>
<keyword evidence="3" id="KW-1185">Reference proteome</keyword>
<dbReference type="Proteomes" id="UP000676456">
    <property type="component" value="Unassembled WGS sequence"/>
</dbReference>
<evidence type="ECO:0000256" key="1">
    <source>
        <dbReference type="SAM" id="Phobius"/>
    </source>
</evidence>
<feature type="transmembrane region" description="Helical" evidence="1">
    <location>
        <begin position="7"/>
        <end position="26"/>
    </location>
</feature>
<dbReference type="AlphaFoldDB" id="A0A942UKK2"/>
<gene>
    <name evidence="2" type="ORF">KHA91_10515</name>
</gene>
<reference evidence="2 3" key="1">
    <citation type="submission" date="2021-05" db="EMBL/GenBank/DDBJ databases">
        <title>Novel Bacillus species.</title>
        <authorList>
            <person name="Liu G."/>
        </authorList>
    </citation>
    <scope>NUCLEOTIDE SEQUENCE [LARGE SCALE GENOMIC DNA]</scope>
    <source>
        <strain evidence="2 3">FJAT-49682</strain>
    </source>
</reference>
<name>A0A942UKK2_9BACI</name>
<keyword evidence="1" id="KW-0472">Membrane</keyword>
<feature type="transmembrane region" description="Helical" evidence="1">
    <location>
        <begin position="66"/>
        <end position="86"/>
    </location>
</feature>
<comment type="caution">
    <text evidence="2">The sequence shown here is derived from an EMBL/GenBank/DDBJ whole genome shotgun (WGS) entry which is preliminary data.</text>
</comment>
<organism evidence="2 3">
    <name type="scientific">Lederbergia citrea</name>
    <dbReference type="NCBI Taxonomy" id="2833581"/>
    <lineage>
        <taxon>Bacteria</taxon>
        <taxon>Bacillati</taxon>
        <taxon>Bacillota</taxon>
        <taxon>Bacilli</taxon>
        <taxon>Bacillales</taxon>
        <taxon>Bacillaceae</taxon>
        <taxon>Lederbergia</taxon>
    </lineage>
</organism>
<evidence type="ECO:0000313" key="2">
    <source>
        <dbReference type="EMBL" id="MBS4223176.1"/>
    </source>
</evidence>
<proteinExistence type="predicted"/>
<dbReference type="RefSeq" id="WP_213098210.1">
    <property type="nucleotide sequence ID" value="NZ_JAGYPK010000002.1"/>
</dbReference>
<feature type="transmembrane region" description="Helical" evidence="1">
    <location>
        <begin position="92"/>
        <end position="112"/>
    </location>
</feature>
<accession>A0A942UKK2</accession>